<accession>A0A3P7BL52</accession>
<evidence type="ECO:0000313" key="3">
    <source>
        <dbReference type="EMBL" id="VDL61671.1"/>
    </source>
</evidence>
<feature type="coiled-coil region" evidence="1">
    <location>
        <begin position="562"/>
        <end position="589"/>
    </location>
</feature>
<keyword evidence="1" id="KW-0175">Coiled coil</keyword>
<protein>
    <recommendedName>
        <fullName evidence="2">GRAM domain-containing protein</fullName>
    </recommendedName>
</protein>
<name>A0A3P7BL52_HYMDI</name>
<dbReference type="Pfam" id="PF02893">
    <property type="entry name" value="GRAM"/>
    <property type="match status" value="1"/>
</dbReference>
<dbReference type="InterPro" id="IPR002110">
    <property type="entry name" value="Ankyrin_rpt"/>
</dbReference>
<dbReference type="Pfam" id="PF13637">
    <property type="entry name" value="Ank_4"/>
    <property type="match status" value="1"/>
</dbReference>
<reference evidence="3 4" key="1">
    <citation type="submission" date="2018-11" db="EMBL/GenBank/DDBJ databases">
        <authorList>
            <consortium name="Pathogen Informatics"/>
        </authorList>
    </citation>
    <scope>NUCLEOTIDE SEQUENCE [LARGE SCALE GENOMIC DNA]</scope>
</reference>
<proteinExistence type="predicted"/>
<dbReference type="Proteomes" id="UP000274504">
    <property type="component" value="Unassembled WGS sequence"/>
</dbReference>
<feature type="domain" description="GRAM" evidence="2">
    <location>
        <begin position="275"/>
        <end position="339"/>
    </location>
</feature>
<evidence type="ECO:0000259" key="2">
    <source>
        <dbReference type="Pfam" id="PF02893"/>
    </source>
</evidence>
<dbReference type="Gene3D" id="1.25.40.20">
    <property type="entry name" value="Ankyrin repeat-containing domain"/>
    <property type="match status" value="1"/>
</dbReference>
<dbReference type="InterPro" id="IPR004182">
    <property type="entry name" value="GRAM"/>
</dbReference>
<dbReference type="Gene3D" id="2.30.29.30">
    <property type="entry name" value="Pleckstrin-homology domain (PH domain)/Phosphotyrosine-binding domain (PTB)"/>
    <property type="match status" value="1"/>
</dbReference>
<dbReference type="InterPro" id="IPR011993">
    <property type="entry name" value="PH-like_dom_sf"/>
</dbReference>
<dbReference type="SMART" id="SM00248">
    <property type="entry name" value="ANK"/>
    <property type="match status" value="4"/>
</dbReference>
<evidence type="ECO:0000313" key="4">
    <source>
        <dbReference type="Proteomes" id="UP000274504"/>
    </source>
</evidence>
<dbReference type="SUPFAM" id="SSF48403">
    <property type="entry name" value="Ankyrin repeat"/>
    <property type="match status" value="1"/>
</dbReference>
<sequence>MEKAEPITLIALLDVVRKNDLEKLNLLLNNISKNPERTKLISDFKVVLHQTAALNHIECARMLIENGFSLLERDEFNCTPFSIAALYGHLEIVYYFATQLTPENLIEQSIEALSYAAFMKHMPLINLLIKYIIDMDILRDPCGIYLLERIIRTPTSSMIEFVRKSIEGKKIDWEDSKRMSTARVYSILATVFGEDEYLFDLELYGFRQQLGGDSYQMLRAAALGFKMSVVESILDNYDSSFLNDDDKEVSTLKHKNTILKIRSCVTIDDPDIVAKFQDLFDRDSSEVLLKRYKCVYINQSNVSLGKMYISSSYLCFVESKFRKLELVIRLEDVENYTTDDSGVNIVAYGQLHTFKEFSSESWLGFLSNYLRLIKKTNSPVKLEVGTDCSSISTSISSLCHRGSPSDCTGTPKLTEADQCSLSSKNSGGQKMLSLPQSSQSQQAPQFSSLPLLDLKTPLDNTIAMVSDVAYKASCIPLLILTRVLSFGMGIATSSLQITAPSNFLPPRAFTKNIAYIMLAFLAISMSYIYCHLEHLPIDDPTWVAYGSSHKNAGSGFDCRGEFEKLASSLHSLSETLQRLEARLVEDEVMMNLRTVP</sequence>
<evidence type="ECO:0000256" key="1">
    <source>
        <dbReference type="SAM" id="Coils"/>
    </source>
</evidence>
<organism evidence="3 4">
    <name type="scientific">Hymenolepis diminuta</name>
    <name type="common">Rat tapeworm</name>
    <dbReference type="NCBI Taxonomy" id="6216"/>
    <lineage>
        <taxon>Eukaryota</taxon>
        <taxon>Metazoa</taxon>
        <taxon>Spiralia</taxon>
        <taxon>Lophotrochozoa</taxon>
        <taxon>Platyhelminthes</taxon>
        <taxon>Cestoda</taxon>
        <taxon>Eucestoda</taxon>
        <taxon>Cyclophyllidea</taxon>
        <taxon>Hymenolepididae</taxon>
        <taxon>Hymenolepis</taxon>
    </lineage>
</organism>
<dbReference type="EMBL" id="UYSG01011272">
    <property type="protein sequence ID" value="VDL61671.1"/>
    <property type="molecule type" value="Genomic_DNA"/>
</dbReference>
<dbReference type="OrthoDB" id="6266741at2759"/>
<gene>
    <name evidence="3" type="ORF">HDID_LOCUS9353</name>
</gene>
<dbReference type="InterPro" id="IPR036770">
    <property type="entry name" value="Ankyrin_rpt-contain_sf"/>
</dbReference>
<dbReference type="AlphaFoldDB" id="A0A3P7BL52"/>